<dbReference type="PANTHER" id="PTHR45138:SF9">
    <property type="entry name" value="DIGUANYLATE CYCLASE DGCM-RELATED"/>
    <property type="match status" value="1"/>
</dbReference>
<keyword evidence="5" id="KW-1185">Reference proteome</keyword>
<accession>A0A1D7TI05</accession>
<dbReference type="GO" id="GO:1902201">
    <property type="term" value="P:negative regulation of bacterial-type flagellum-dependent cell motility"/>
    <property type="evidence" value="ECO:0007669"/>
    <property type="project" value="TreeGrafter"/>
</dbReference>
<dbReference type="CDD" id="cd01949">
    <property type="entry name" value="GGDEF"/>
    <property type="match status" value="1"/>
</dbReference>
<evidence type="ECO:0000259" key="3">
    <source>
        <dbReference type="PROSITE" id="PS50887"/>
    </source>
</evidence>
<dbReference type="InterPro" id="IPR000160">
    <property type="entry name" value="GGDEF_dom"/>
</dbReference>
<evidence type="ECO:0000256" key="2">
    <source>
        <dbReference type="ARBA" id="ARBA00034247"/>
    </source>
</evidence>
<dbReference type="Pfam" id="PF00990">
    <property type="entry name" value="GGDEF"/>
    <property type="match status" value="1"/>
</dbReference>
<dbReference type="KEGG" id="shal:SHALO_0858"/>
<dbReference type="GO" id="GO:0005886">
    <property type="term" value="C:plasma membrane"/>
    <property type="evidence" value="ECO:0007669"/>
    <property type="project" value="TreeGrafter"/>
</dbReference>
<dbReference type="Gene3D" id="3.30.70.270">
    <property type="match status" value="1"/>
</dbReference>
<feature type="domain" description="GGDEF" evidence="3">
    <location>
        <begin position="140"/>
        <end position="276"/>
    </location>
</feature>
<gene>
    <name evidence="4" type="ORF">SHALO_0858</name>
</gene>
<dbReference type="NCBIfam" id="TIGR00254">
    <property type="entry name" value="GGDEF"/>
    <property type="match status" value="1"/>
</dbReference>
<dbReference type="FunFam" id="3.30.70.270:FF:000001">
    <property type="entry name" value="Diguanylate cyclase domain protein"/>
    <property type="match status" value="1"/>
</dbReference>
<dbReference type="STRING" id="1193502.SHALO_0858"/>
<organism evidence="4 5">
    <name type="scientific">Sulfurospirillum halorespirans DSM 13726</name>
    <dbReference type="NCBI Taxonomy" id="1193502"/>
    <lineage>
        <taxon>Bacteria</taxon>
        <taxon>Pseudomonadati</taxon>
        <taxon>Campylobacterota</taxon>
        <taxon>Epsilonproteobacteria</taxon>
        <taxon>Campylobacterales</taxon>
        <taxon>Sulfurospirillaceae</taxon>
        <taxon>Sulfurospirillum</taxon>
    </lineage>
</organism>
<evidence type="ECO:0000313" key="5">
    <source>
        <dbReference type="Proteomes" id="UP000094609"/>
    </source>
</evidence>
<protein>
    <recommendedName>
        <fullName evidence="1">diguanylate cyclase</fullName>
        <ecNumber evidence="1">2.7.7.65</ecNumber>
    </recommendedName>
</protein>
<evidence type="ECO:0000313" key="4">
    <source>
        <dbReference type="EMBL" id="AOO64639.1"/>
    </source>
</evidence>
<dbReference type="PATRIC" id="fig|1193502.14.peg.866"/>
<comment type="catalytic activity">
    <reaction evidence="2">
        <text>2 GTP = 3',3'-c-di-GMP + 2 diphosphate</text>
        <dbReference type="Rhea" id="RHEA:24898"/>
        <dbReference type="ChEBI" id="CHEBI:33019"/>
        <dbReference type="ChEBI" id="CHEBI:37565"/>
        <dbReference type="ChEBI" id="CHEBI:58805"/>
        <dbReference type="EC" id="2.7.7.65"/>
    </reaction>
</comment>
<dbReference type="AlphaFoldDB" id="A0A1D7TI05"/>
<dbReference type="Proteomes" id="UP000094609">
    <property type="component" value="Chromosome"/>
</dbReference>
<name>A0A1D7TI05_9BACT</name>
<evidence type="ECO:0000256" key="1">
    <source>
        <dbReference type="ARBA" id="ARBA00012528"/>
    </source>
</evidence>
<dbReference type="PANTHER" id="PTHR45138">
    <property type="entry name" value="REGULATORY COMPONENTS OF SENSORY TRANSDUCTION SYSTEM"/>
    <property type="match status" value="1"/>
</dbReference>
<dbReference type="SUPFAM" id="SSF55073">
    <property type="entry name" value="Nucleotide cyclase"/>
    <property type="match status" value="1"/>
</dbReference>
<dbReference type="SMART" id="SM00267">
    <property type="entry name" value="GGDEF"/>
    <property type="match status" value="1"/>
</dbReference>
<proteinExistence type="predicted"/>
<dbReference type="GO" id="GO:0043709">
    <property type="term" value="P:cell adhesion involved in single-species biofilm formation"/>
    <property type="evidence" value="ECO:0007669"/>
    <property type="project" value="TreeGrafter"/>
</dbReference>
<dbReference type="GO" id="GO:0052621">
    <property type="term" value="F:diguanylate cyclase activity"/>
    <property type="evidence" value="ECO:0007669"/>
    <property type="project" value="UniProtKB-EC"/>
</dbReference>
<dbReference type="EC" id="2.7.7.65" evidence="1"/>
<sequence length="276" mass="30984">MIMIGELVFLIIGALFLVRALSPIKRLISELPEGTLKRRWRLLSNLTLFFLLFYFVFGYNLWLLRESITMLSMLGSLMLLLGGIASYVMGQLALQTANDVKDMAILQHESITDALTGLKNRRYFDQRMSEEVALSLRHKLPLSLMLLDVDHFKKINDTYGHQIGDEVLSSLAKLISGMVRDSDIVARYGGEEIAIITPRTSKEEAALLAERLRDLIEKTTVAMVGTTQEVVQVTVSLGICSLSAVITDKDALLEESDQALYLAKKYGRNRVVVSNW</sequence>
<dbReference type="PROSITE" id="PS50887">
    <property type="entry name" value="GGDEF"/>
    <property type="match status" value="1"/>
</dbReference>
<dbReference type="InterPro" id="IPR050469">
    <property type="entry name" value="Diguanylate_Cyclase"/>
</dbReference>
<reference evidence="5" key="1">
    <citation type="submission" date="2016-08" db="EMBL/GenBank/DDBJ databases">
        <title>Complete genome sequence of the organohalide-respiring Epsilonproteobacterium Sulfurospirillum halorespirans.</title>
        <authorList>
            <person name="Goris T."/>
            <person name="Zimmermann J."/>
            <person name="Schenz B."/>
            <person name="Lemos M."/>
            <person name="Hackermueller J."/>
            <person name="Diekert G."/>
        </authorList>
    </citation>
    <scope>NUCLEOTIDE SEQUENCE [LARGE SCALE GENOMIC DNA]</scope>
    <source>
        <strain>DSM 13726</strain>
        <strain evidence="5">PCE-M2</strain>
    </source>
</reference>
<dbReference type="EMBL" id="CP017111">
    <property type="protein sequence ID" value="AOO64639.1"/>
    <property type="molecule type" value="Genomic_DNA"/>
</dbReference>
<dbReference type="InterPro" id="IPR029787">
    <property type="entry name" value="Nucleotide_cyclase"/>
</dbReference>
<dbReference type="InterPro" id="IPR043128">
    <property type="entry name" value="Rev_trsase/Diguanyl_cyclase"/>
</dbReference>